<dbReference type="Pfam" id="PF03626">
    <property type="entry name" value="COX4_pro"/>
    <property type="match status" value="1"/>
</dbReference>
<dbReference type="AlphaFoldDB" id="A0A482J2M9"/>
<evidence type="ECO:0000256" key="5">
    <source>
        <dbReference type="ARBA" id="ARBA00022448"/>
    </source>
</evidence>
<evidence type="ECO:0000256" key="14">
    <source>
        <dbReference type="ARBA" id="ARBA00030211"/>
    </source>
</evidence>
<dbReference type="PANTHER" id="PTHR36835:SF1">
    <property type="entry name" value="CYTOCHROME BO(3) UBIQUINOL OXIDASE SUBUNIT 4"/>
    <property type="match status" value="1"/>
</dbReference>
<dbReference type="EMBL" id="CP037901">
    <property type="protein sequence ID" value="QBP13789.1"/>
    <property type="molecule type" value="Genomic_DNA"/>
</dbReference>
<sequence length="121" mass="12814">MKPTSVTAHESSHGSIRSHLIGYGLSVVLTLVSFGAVMSGVLPPGYGLAVIVLLCIAQLLVQLVFFLHLGPRKGQRGNTAIFACTVFLIAIVVSGSLWVMHNANLNMMPMQSMPLQASPKG</sequence>
<protein>
    <recommendedName>
        <fullName evidence="4">Cytochrome bo(3) ubiquinol oxidase subunit 4</fullName>
    </recommendedName>
    <alternativeName>
        <fullName evidence="16">Cytochrome o ubiquinol oxidase subunit 4</fullName>
    </alternativeName>
    <alternativeName>
        <fullName evidence="13">Oxidase bo(3) subunit 4</fullName>
    </alternativeName>
    <alternativeName>
        <fullName evidence="14">Ubiquinol oxidase polypeptide IV</fullName>
    </alternativeName>
    <alternativeName>
        <fullName evidence="15">Ubiquinol oxidase subunit 4</fullName>
    </alternativeName>
</protein>
<dbReference type="InterPro" id="IPR050968">
    <property type="entry name" value="Cytochrome_c_oxidase_bac_sub4"/>
</dbReference>
<evidence type="ECO:0000256" key="13">
    <source>
        <dbReference type="ARBA" id="ARBA00030071"/>
    </source>
</evidence>
<evidence type="ECO:0000256" key="15">
    <source>
        <dbReference type="ARBA" id="ARBA00031887"/>
    </source>
</evidence>
<dbReference type="RefSeq" id="WP_008648806.1">
    <property type="nucleotide sequence ID" value="NZ_CP037901.1"/>
</dbReference>
<keyword evidence="7 17" id="KW-0812">Transmembrane</keyword>
<proteinExistence type="inferred from homology"/>
<dbReference type="GO" id="GO:0015990">
    <property type="term" value="P:electron transport coupled proton transport"/>
    <property type="evidence" value="ECO:0007669"/>
    <property type="project" value="InterPro"/>
</dbReference>
<keyword evidence="8" id="KW-0249">Electron transport</keyword>
<evidence type="ECO:0000256" key="11">
    <source>
        <dbReference type="ARBA" id="ARBA00023136"/>
    </source>
</evidence>
<comment type="subcellular location">
    <subcellularLocation>
        <location evidence="1">Cell membrane</location>
        <topology evidence="1">Multi-pass membrane protein</topology>
    </subcellularLocation>
</comment>
<dbReference type="GeneID" id="60823536"/>
<feature type="transmembrane region" description="Helical" evidence="17">
    <location>
        <begin position="48"/>
        <end position="67"/>
    </location>
</feature>
<gene>
    <name evidence="18" type="primary">cyoD</name>
    <name evidence="18" type="ORF">DDF84_029910</name>
</gene>
<dbReference type="GO" id="GO:0005886">
    <property type="term" value="C:plasma membrane"/>
    <property type="evidence" value="ECO:0007669"/>
    <property type="project" value="UniProtKB-SubCell"/>
</dbReference>
<keyword evidence="10" id="KW-0560">Oxidoreductase</keyword>
<evidence type="ECO:0000313" key="19">
    <source>
        <dbReference type="Proteomes" id="UP000253772"/>
    </source>
</evidence>
<evidence type="ECO:0000256" key="6">
    <source>
        <dbReference type="ARBA" id="ARBA00022475"/>
    </source>
</evidence>
<evidence type="ECO:0000256" key="7">
    <source>
        <dbReference type="ARBA" id="ARBA00022692"/>
    </source>
</evidence>
<dbReference type="OrthoDB" id="2375888at2"/>
<evidence type="ECO:0000313" key="18">
    <source>
        <dbReference type="EMBL" id="QBP13789.1"/>
    </source>
</evidence>
<keyword evidence="9 17" id="KW-1133">Transmembrane helix</keyword>
<evidence type="ECO:0000256" key="2">
    <source>
        <dbReference type="ARBA" id="ARBA00008079"/>
    </source>
</evidence>
<evidence type="ECO:0000256" key="12">
    <source>
        <dbReference type="ARBA" id="ARBA00025694"/>
    </source>
</evidence>
<comment type="function">
    <text evidence="12">Cytochrome bo(3) ubiquinol terminal oxidase is the component of the aerobic respiratory chain of E.coli that predominates when cells are grown at high aeration. Has proton pump activity across the membrane in addition to electron transfer, pumping 2 protons/electron.</text>
</comment>
<organism evidence="18 19">
    <name type="scientific">Cupriavidus metallidurans</name>
    <dbReference type="NCBI Taxonomy" id="119219"/>
    <lineage>
        <taxon>Bacteria</taxon>
        <taxon>Pseudomonadati</taxon>
        <taxon>Pseudomonadota</taxon>
        <taxon>Betaproteobacteria</taxon>
        <taxon>Burkholderiales</taxon>
        <taxon>Burkholderiaceae</taxon>
        <taxon>Cupriavidus</taxon>
    </lineage>
</organism>
<comment type="similarity">
    <text evidence="2">Belongs to the cytochrome c oxidase bacterial subunit 4 family.</text>
</comment>
<dbReference type="GO" id="GO:0015078">
    <property type="term" value="F:proton transmembrane transporter activity"/>
    <property type="evidence" value="ECO:0007669"/>
    <property type="project" value="TreeGrafter"/>
</dbReference>
<feature type="transmembrane region" description="Helical" evidence="17">
    <location>
        <begin position="79"/>
        <end position="100"/>
    </location>
</feature>
<evidence type="ECO:0000256" key="9">
    <source>
        <dbReference type="ARBA" id="ARBA00022989"/>
    </source>
</evidence>
<evidence type="ECO:0000256" key="8">
    <source>
        <dbReference type="ARBA" id="ARBA00022982"/>
    </source>
</evidence>
<dbReference type="GO" id="GO:0009486">
    <property type="term" value="F:cytochrome bo3 ubiquinol oxidase activity"/>
    <property type="evidence" value="ECO:0007669"/>
    <property type="project" value="InterPro"/>
</dbReference>
<evidence type="ECO:0000256" key="16">
    <source>
        <dbReference type="ARBA" id="ARBA00032185"/>
    </source>
</evidence>
<comment type="subunit">
    <text evidence="3">Heterooctamer of two A chains, two B chains, two C chains and two D chains.</text>
</comment>
<evidence type="ECO:0000256" key="3">
    <source>
        <dbReference type="ARBA" id="ARBA00011700"/>
    </source>
</evidence>
<keyword evidence="6" id="KW-1003">Cell membrane</keyword>
<keyword evidence="5" id="KW-0813">Transport</keyword>
<evidence type="ECO:0000256" key="4">
    <source>
        <dbReference type="ARBA" id="ARBA00014689"/>
    </source>
</evidence>
<evidence type="ECO:0000256" key="17">
    <source>
        <dbReference type="SAM" id="Phobius"/>
    </source>
</evidence>
<dbReference type="GO" id="GO:0009319">
    <property type="term" value="C:cytochrome o ubiquinol oxidase complex"/>
    <property type="evidence" value="ECO:0007669"/>
    <property type="project" value="TreeGrafter"/>
</dbReference>
<name>A0A482J2M9_9BURK</name>
<evidence type="ECO:0000256" key="1">
    <source>
        <dbReference type="ARBA" id="ARBA00004651"/>
    </source>
</evidence>
<keyword evidence="11 17" id="KW-0472">Membrane</keyword>
<dbReference type="Proteomes" id="UP000253772">
    <property type="component" value="Chromosome c2"/>
</dbReference>
<feature type="transmembrane region" description="Helical" evidence="17">
    <location>
        <begin position="20"/>
        <end position="42"/>
    </location>
</feature>
<dbReference type="NCBIfam" id="TIGR02847">
    <property type="entry name" value="CyoD"/>
    <property type="match status" value="1"/>
</dbReference>
<reference evidence="18 19" key="1">
    <citation type="submission" date="2019-03" db="EMBL/GenBank/DDBJ databases">
        <title>Comparative insights into the high quality Complete genome sequence of highly metal resistant Cupriavidus metallidurans strain BS1 isolated from a gold-copper mine.</title>
        <authorList>
            <person name="Mazhar H.S."/>
            <person name="Rensing C."/>
        </authorList>
    </citation>
    <scope>NUCLEOTIDE SEQUENCE [LARGE SCALE GENOMIC DNA]</scope>
    <source>
        <strain evidence="18 19">BS1</strain>
    </source>
</reference>
<dbReference type="InterPro" id="IPR005171">
    <property type="entry name" value="Cyt_c_oxidase_su4_prok"/>
</dbReference>
<evidence type="ECO:0000256" key="10">
    <source>
        <dbReference type="ARBA" id="ARBA00023002"/>
    </source>
</evidence>
<dbReference type="InterPro" id="IPR014210">
    <property type="entry name" value="Cyt_o_ubiqinol_oxidase_su4"/>
</dbReference>
<dbReference type="GO" id="GO:0019646">
    <property type="term" value="P:aerobic electron transport chain"/>
    <property type="evidence" value="ECO:0007669"/>
    <property type="project" value="TreeGrafter"/>
</dbReference>
<accession>A0A482J2M9</accession>
<dbReference type="PANTHER" id="PTHR36835">
    <property type="entry name" value="CYTOCHROME BO(3) UBIQUINOL OXIDASE SUBUNIT 4"/>
    <property type="match status" value="1"/>
</dbReference>